<comment type="subcellular location">
    <subcellularLocation>
        <location evidence="1">Secreted</location>
    </subcellularLocation>
</comment>
<protein>
    <recommendedName>
        <fullName evidence="8">Gamma-interferon-inducible lysosomal thiol reductase</fullName>
    </recommendedName>
</protein>
<dbReference type="GO" id="GO:0016671">
    <property type="term" value="F:oxidoreductase activity, acting on a sulfur group of donors, disulfide as acceptor"/>
    <property type="evidence" value="ECO:0007669"/>
    <property type="project" value="InterPro"/>
</dbReference>
<dbReference type="PANTHER" id="PTHR13234">
    <property type="entry name" value="GAMMA-INTERFERON INDUCIBLE LYSOSOMAL THIOL REDUCTASE GILT"/>
    <property type="match status" value="1"/>
</dbReference>
<evidence type="ECO:0000256" key="2">
    <source>
        <dbReference type="ARBA" id="ARBA00005679"/>
    </source>
</evidence>
<name>A0AAD8KSB7_TARER</name>
<accession>A0AAD8KSB7</accession>
<comment type="similarity">
    <text evidence="2">Belongs to the GILT family.</text>
</comment>
<keyword evidence="7" id="KW-1185">Reference proteome</keyword>
<keyword evidence="4" id="KW-0732">Signal</keyword>
<evidence type="ECO:0008006" key="8">
    <source>
        <dbReference type="Google" id="ProtNLM"/>
    </source>
</evidence>
<dbReference type="GO" id="GO:0005576">
    <property type="term" value="C:extracellular region"/>
    <property type="evidence" value="ECO:0007669"/>
    <property type="project" value="UniProtKB-SubCell"/>
</dbReference>
<keyword evidence="5" id="KW-0325">Glycoprotein</keyword>
<proteinExistence type="inferred from homology"/>
<keyword evidence="3" id="KW-0964">Secreted</keyword>
<gene>
    <name evidence="6" type="ORF">QVD17_17478</name>
</gene>
<evidence type="ECO:0000256" key="3">
    <source>
        <dbReference type="ARBA" id="ARBA00022525"/>
    </source>
</evidence>
<reference evidence="6" key="1">
    <citation type="journal article" date="2023" name="bioRxiv">
        <title>Improved chromosome-level genome assembly for marigold (Tagetes erecta).</title>
        <authorList>
            <person name="Jiang F."/>
            <person name="Yuan L."/>
            <person name="Wang S."/>
            <person name="Wang H."/>
            <person name="Xu D."/>
            <person name="Wang A."/>
            <person name="Fan W."/>
        </authorList>
    </citation>
    <scope>NUCLEOTIDE SEQUENCE</scope>
    <source>
        <strain evidence="6">WSJ</strain>
        <tissue evidence="6">Leaf</tissue>
    </source>
</reference>
<dbReference type="EMBL" id="JAUHHV010000004">
    <property type="protein sequence ID" value="KAK1428639.1"/>
    <property type="molecule type" value="Genomic_DNA"/>
</dbReference>
<sequence length="267" mass="30018">MNVHQPHRYNNRRSNAAILLITISLPTILLASVAVAKEEKVKLAVYFEALCPSSEDFITNYLYKIFDNGVISIVDLELSPYGNAKISSNETIVCQHGKWECLLNTVEACAIHAWPDVTDHFPFIYCVERLNNEGKYTEWETCFEILSLDPKPVADCYRSGLGHKLEVQYADDTKALEPPHVYVPWVVVNGQPLYDDYTNFISYICKAYKGSNVPQACLDLSHPSTGPKDIGKPFSHVCHKEEDDVKSKSTLSEIISSTVASWITRLA</sequence>
<evidence type="ECO:0000256" key="1">
    <source>
        <dbReference type="ARBA" id="ARBA00004613"/>
    </source>
</evidence>
<dbReference type="AlphaFoldDB" id="A0AAD8KSB7"/>
<dbReference type="Proteomes" id="UP001229421">
    <property type="component" value="Unassembled WGS sequence"/>
</dbReference>
<evidence type="ECO:0000313" key="7">
    <source>
        <dbReference type="Proteomes" id="UP001229421"/>
    </source>
</evidence>
<comment type="caution">
    <text evidence="6">The sequence shown here is derived from an EMBL/GenBank/DDBJ whole genome shotgun (WGS) entry which is preliminary data.</text>
</comment>
<evidence type="ECO:0000313" key="6">
    <source>
        <dbReference type="EMBL" id="KAK1428639.1"/>
    </source>
</evidence>
<dbReference type="Pfam" id="PF03227">
    <property type="entry name" value="GILT"/>
    <property type="match status" value="1"/>
</dbReference>
<organism evidence="6 7">
    <name type="scientific">Tagetes erecta</name>
    <name type="common">African marigold</name>
    <dbReference type="NCBI Taxonomy" id="13708"/>
    <lineage>
        <taxon>Eukaryota</taxon>
        <taxon>Viridiplantae</taxon>
        <taxon>Streptophyta</taxon>
        <taxon>Embryophyta</taxon>
        <taxon>Tracheophyta</taxon>
        <taxon>Spermatophyta</taxon>
        <taxon>Magnoliopsida</taxon>
        <taxon>eudicotyledons</taxon>
        <taxon>Gunneridae</taxon>
        <taxon>Pentapetalae</taxon>
        <taxon>asterids</taxon>
        <taxon>campanulids</taxon>
        <taxon>Asterales</taxon>
        <taxon>Asteraceae</taxon>
        <taxon>Asteroideae</taxon>
        <taxon>Heliantheae alliance</taxon>
        <taxon>Tageteae</taxon>
        <taxon>Tagetes</taxon>
    </lineage>
</organism>
<evidence type="ECO:0000256" key="5">
    <source>
        <dbReference type="ARBA" id="ARBA00023180"/>
    </source>
</evidence>
<dbReference type="InterPro" id="IPR004911">
    <property type="entry name" value="Interferon-induced_GILT"/>
</dbReference>
<dbReference type="PANTHER" id="PTHR13234:SF8">
    <property type="entry name" value="GAMMA-INTERFERON-INDUCIBLE LYSOSOMAL THIOL REDUCTASE"/>
    <property type="match status" value="1"/>
</dbReference>
<evidence type="ECO:0000256" key="4">
    <source>
        <dbReference type="ARBA" id="ARBA00022729"/>
    </source>
</evidence>